<keyword evidence="5" id="KW-0812">Transmembrane</keyword>
<keyword evidence="6" id="KW-0479">Metal-binding</keyword>
<keyword evidence="18" id="KW-1185">Reference proteome</keyword>
<dbReference type="InterPro" id="IPR011993">
    <property type="entry name" value="PH-like_dom_sf"/>
</dbReference>
<dbReference type="GO" id="GO:0046872">
    <property type="term" value="F:metal ion binding"/>
    <property type="evidence" value="ECO:0007669"/>
    <property type="project" value="UniProtKB-KW"/>
</dbReference>
<evidence type="ECO:0000256" key="14">
    <source>
        <dbReference type="ARBA" id="ARBA00026104"/>
    </source>
</evidence>
<keyword evidence="10" id="KW-1133">Transmembrane helix</keyword>
<evidence type="ECO:0000259" key="16">
    <source>
        <dbReference type="Pfam" id="PF01764"/>
    </source>
</evidence>
<dbReference type="CDD" id="cd00519">
    <property type="entry name" value="Lipase_3"/>
    <property type="match status" value="1"/>
</dbReference>
<evidence type="ECO:0000256" key="10">
    <source>
        <dbReference type="ARBA" id="ARBA00022989"/>
    </source>
</evidence>
<dbReference type="InterPro" id="IPR002921">
    <property type="entry name" value="Fungal_lipase-type"/>
</dbReference>
<evidence type="ECO:0000256" key="2">
    <source>
        <dbReference type="ARBA" id="ARBA00004651"/>
    </source>
</evidence>
<name>A0A812L3S2_9DINO</name>
<evidence type="ECO:0000256" key="5">
    <source>
        <dbReference type="ARBA" id="ARBA00022692"/>
    </source>
</evidence>
<dbReference type="Gene3D" id="2.30.29.30">
    <property type="entry name" value="Pleckstrin-homology domain (PH domain)/Phosphotyrosine-binding domain (PTB)"/>
    <property type="match status" value="1"/>
</dbReference>
<keyword evidence="3" id="KW-1003">Cell membrane</keyword>
<keyword evidence="8" id="KW-0106">Calcium</keyword>
<evidence type="ECO:0000313" key="18">
    <source>
        <dbReference type="Proteomes" id="UP000601435"/>
    </source>
</evidence>
<dbReference type="AlphaFoldDB" id="A0A812L3S2"/>
<comment type="caution">
    <text evidence="17">The sequence shown here is derived from an EMBL/GenBank/DDBJ whole genome shotgun (WGS) entry which is preliminary data.</text>
</comment>
<comment type="cofactor">
    <cofactor evidence="1">
        <name>Ca(2+)</name>
        <dbReference type="ChEBI" id="CHEBI:29108"/>
    </cofactor>
</comment>
<dbReference type="GO" id="GO:0016042">
    <property type="term" value="P:lipid catabolic process"/>
    <property type="evidence" value="ECO:0007669"/>
    <property type="project" value="UniProtKB-KW"/>
</dbReference>
<evidence type="ECO:0000256" key="1">
    <source>
        <dbReference type="ARBA" id="ARBA00001913"/>
    </source>
</evidence>
<accession>A0A812L3S2</accession>
<proteinExistence type="predicted"/>
<gene>
    <name evidence="17" type="primary">DAGLA</name>
    <name evidence="17" type="ORF">SNEC2469_LOCUS3896</name>
</gene>
<evidence type="ECO:0000256" key="7">
    <source>
        <dbReference type="ARBA" id="ARBA00022801"/>
    </source>
</evidence>
<evidence type="ECO:0000256" key="11">
    <source>
        <dbReference type="ARBA" id="ARBA00023098"/>
    </source>
</evidence>
<evidence type="ECO:0000256" key="12">
    <source>
        <dbReference type="ARBA" id="ARBA00023136"/>
    </source>
</evidence>
<feature type="domain" description="Fungal lipase-type" evidence="16">
    <location>
        <begin position="336"/>
        <end position="504"/>
    </location>
</feature>
<keyword evidence="7" id="KW-0378">Hydrolase</keyword>
<evidence type="ECO:0000256" key="13">
    <source>
        <dbReference type="ARBA" id="ARBA00024531"/>
    </source>
</evidence>
<reference evidence="17" key="1">
    <citation type="submission" date="2021-02" db="EMBL/GenBank/DDBJ databases">
        <authorList>
            <person name="Dougan E. K."/>
            <person name="Rhodes N."/>
            <person name="Thang M."/>
            <person name="Chan C."/>
        </authorList>
    </citation>
    <scope>NUCLEOTIDE SEQUENCE</scope>
</reference>
<dbReference type="Pfam" id="PF01764">
    <property type="entry name" value="Lipase_3"/>
    <property type="match status" value="1"/>
</dbReference>
<comment type="catalytic activity">
    <reaction evidence="13">
        <text>a 1,2-diacyl-sn-glycerol + H2O = a 2-acylglycerol + a fatty acid + H(+)</text>
        <dbReference type="Rhea" id="RHEA:33275"/>
        <dbReference type="ChEBI" id="CHEBI:15377"/>
        <dbReference type="ChEBI" id="CHEBI:15378"/>
        <dbReference type="ChEBI" id="CHEBI:17389"/>
        <dbReference type="ChEBI" id="CHEBI:17815"/>
        <dbReference type="ChEBI" id="CHEBI:28868"/>
        <dbReference type="EC" id="3.1.1.116"/>
    </reaction>
    <physiologicalReaction direction="left-to-right" evidence="13">
        <dbReference type="Rhea" id="RHEA:33276"/>
    </physiologicalReaction>
</comment>
<comment type="subcellular location">
    <subcellularLocation>
        <location evidence="2">Cell membrane</location>
        <topology evidence="2">Multi-pass membrane protein</topology>
    </subcellularLocation>
</comment>
<keyword evidence="9" id="KW-0442">Lipid degradation</keyword>
<evidence type="ECO:0000256" key="8">
    <source>
        <dbReference type="ARBA" id="ARBA00022837"/>
    </source>
</evidence>
<protein>
    <recommendedName>
        <fullName evidence="14">sn-1-specific diacylglycerol lipase</fullName>
        <ecNumber evidence="14">3.1.1.116</ecNumber>
    </recommendedName>
</protein>
<dbReference type="InterPro" id="IPR029058">
    <property type="entry name" value="AB_hydrolase_fold"/>
</dbReference>
<keyword evidence="4" id="KW-0597">Phosphoprotein</keyword>
<feature type="region of interest" description="Disordered" evidence="15">
    <location>
        <begin position="263"/>
        <end position="289"/>
    </location>
</feature>
<dbReference type="EMBL" id="CAJNJA010008333">
    <property type="protein sequence ID" value="CAE7235356.1"/>
    <property type="molecule type" value="Genomic_DNA"/>
</dbReference>
<evidence type="ECO:0000256" key="9">
    <source>
        <dbReference type="ARBA" id="ARBA00022963"/>
    </source>
</evidence>
<dbReference type="GO" id="GO:0005886">
    <property type="term" value="C:plasma membrane"/>
    <property type="evidence" value="ECO:0007669"/>
    <property type="project" value="UniProtKB-SubCell"/>
</dbReference>
<dbReference type="PANTHER" id="PTHR45792">
    <property type="entry name" value="DIACYLGLYCEROL LIPASE HOMOLOG-RELATED"/>
    <property type="match status" value="1"/>
</dbReference>
<dbReference type="OrthoDB" id="438440at2759"/>
<dbReference type="Proteomes" id="UP000601435">
    <property type="component" value="Unassembled WGS sequence"/>
</dbReference>
<dbReference type="PANTHER" id="PTHR45792:SF8">
    <property type="entry name" value="DIACYLGLYCEROL LIPASE-ALPHA"/>
    <property type="match status" value="1"/>
</dbReference>
<organism evidence="17 18">
    <name type="scientific">Symbiodinium necroappetens</name>
    <dbReference type="NCBI Taxonomy" id="1628268"/>
    <lineage>
        <taxon>Eukaryota</taxon>
        <taxon>Sar</taxon>
        <taxon>Alveolata</taxon>
        <taxon>Dinophyceae</taxon>
        <taxon>Suessiales</taxon>
        <taxon>Symbiodiniaceae</taxon>
        <taxon>Symbiodinium</taxon>
    </lineage>
</organism>
<evidence type="ECO:0000256" key="3">
    <source>
        <dbReference type="ARBA" id="ARBA00022475"/>
    </source>
</evidence>
<dbReference type="EC" id="3.1.1.116" evidence="14"/>
<evidence type="ECO:0000256" key="4">
    <source>
        <dbReference type="ARBA" id="ARBA00022553"/>
    </source>
</evidence>
<dbReference type="SUPFAM" id="SSF53474">
    <property type="entry name" value="alpha/beta-Hydrolases"/>
    <property type="match status" value="1"/>
</dbReference>
<dbReference type="GO" id="GO:0016298">
    <property type="term" value="F:lipase activity"/>
    <property type="evidence" value="ECO:0007669"/>
    <property type="project" value="TreeGrafter"/>
</dbReference>
<evidence type="ECO:0000313" key="17">
    <source>
        <dbReference type="EMBL" id="CAE7235356.1"/>
    </source>
</evidence>
<dbReference type="InterPro" id="IPR052214">
    <property type="entry name" value="DAG_Lipase-Related"/>
</dbReference>
<sequence>MLKPRFNNASKAAPRFALVRSILAIHDAIVCKVGATTTDQPWLRAQWEQFGIRYVPVMVQPHPVWAQPLQQMAEEMNGVFYPNVAWTADGLKKRLNVASNPLYGTGLDSIFRTREGKRTRAVAMMPCLRQWILGTLQRLAGGAAPVRLDPFGTAELLHQALKDIALTREQQDVFERVVACNAHFWQVAVDGCLDGSPPWRRHVALNLALLRVYHRHLGALRIVDGLSHGSVCSLSYSEALEALRYCRWALAVYGGRGLRDGTEKIDSEGTSKMAEPPSSSARSQPDEEERVAMAAAVAECEPDAILVSDMDDAAQASDPLCPRFLLAEDIQRRELIVSVRGTQSLSDLFADLVGDAEDFAGGKAHSGILQTARRLLDRLHPQLQEGLSRLEELGRSSHGSSPSKSKKRLVLCGHSLGAGVCELLAILMLGGEDAAWTLPKGTELKVFLFAPPPVFGSEPVQRASSFSRLWSFGFRPAVPSAVQRARDSSLAFAMNYDIIPRTSLHNGYKLFQEARAIDDFVDWGKRDVLRKLGQGDAETQVAVARELEDALCKGASTRPATGNPFPVQHAVTSRLCHVLLVPGGTASFSSSGQLNPAECRDGEDAVDHRAHGRWVLKRSDHLRQWRRRFAWIEAGELCFAVSPKDPLRSSVALTADSTLIMLLGQPSSQPFPVGMGPTMSFRASEPNSGTNTESTMPAARDFATPWAFRVQTASTWSGIELPSTGEQALPAVRSCLAAEVFLCTESAAERDAWLVDLAAAVRAARQRCIRGLAGSHMDPFPSASGVQNARFKLEAELDALANQANRPTGVLPAVPSEDFGREALLADGLMNDHDAGRYEVALEALIEQLRCVECPEEEKKELPIQSINATTVDIARVFRENIREDDEVVMRMDCEGSEYVLLRHGLALCSS</sequence>
<dbReference type="Gene3D" id="3.40.50.1820">
    <property type="entry name" value="alpha/beta hydrolase"/>
    <property type="match status" value="1"/>
</dbReference>
<keyword evidence="12" id="KW-0472">Membrane</keyword>
<evidence type="ECO:0000256" key="6">
    <source>
        <dbReference type="ARBA" id="ARBA00022723"/>
    </source>
</evidence>
<evidence type="ECO:0000256" key="15">
    <source>
        <dbReference type="SAM" id="MobiDB-lite"/>
    </source>
</evidence>
<keyword evidence="11" id="KW-0443">Lipid metabolism</keyword>